<gene>
    <name evidence="1" type="ORF">BRCON_0680</name>
</gene>
<accession>A0A2Z4Y2L5</accession>
<dbReference type="Proteomes" id="UP000262583">
    <property type="component" value="Chromosome"/>
</dbReference>
<dbReference type="EMBL" id="CP030759">
    <property type="protein sequence ID" value="AXA35457.1"/>
    <property type="molecule type" value="Genomic_DNA"/>
</dbReference>
<reference evidence="1 2" key="1">
    <citation type="submission" date="2018-05" db="EMBL/GenBank/DDBJ databases">
        <title>A metagenomic window into the 2 km-deep terrestrial subsurface aquifer revealed taxonomically and functionally diverse microbial community comprising novel uncultured bacterial lineages.</title>
        <authorList>
            <person name="Kadnikov V.V."/>
            <person name="Mardanov A.V."/>
            <person name="Beletsky A.V."/>
            <person name="Banks D."/>
            <person name="Pimenov N.V."/>
            <person name="Frank Y.A."/>
            <person name="Karnachuk O.V."/>
            <person name="Ravin N.V."/>
        </authorList>
    </citation>
    <scope>NUCLEOTIDE SEQUENCE [LARGE SCALE GENOMIC DNA]</scope>
    <source>
        <strain evidence="1">BY</strain>
    </source>
</reference>
<evidence type="ECO:0000313" key="2">
    <source>
        <dbReference type="Proteomes" id="UP000262583"/>
    </source>
</evidence>
<organism evidence="1 2">
    <name type="scientific">Sumerlaea chitinivorans</name>
    <dbReference type="NCBI Taxonomy" id="2250252"/>
    <lineage>
        <taxon>Bacteria</taxon>
        <taxon>Candidatus Sumerlaeota</taxon>
        <taxon>Candidatus Sumerlaeia</taxon>
        <taxon>Candidatus Sumerlaeales</taxon>
        <taxon>Candidatus Sumerlaeaceae</taxon>
        <taxon>Candidatus Sumerlaea</taxon>
    </lineage>
</organism>
<dbReference type="AlphaFoldDB" id="A0A2Z4Y2L5"/>
<name>A0A2Z4Y2L5_SUMC1</name>
<protein>
    <submittedName>
        <fullName evidence="1">Uncharacterized protein</fullName>
    </submittedName>
</protein>
<evidence type="ECO:0000313" key="1">
    <source>
        <dbReference type="EMBL" id="AXA35457.1"/>
    </source>
</evidence>
<proteinExistence type="predicted"/>
<sequence>MVMLFGVLLALLLVVGTAAVALIATVLRKTPRLIAAATLGAIGHHLYKRHKKGTPQ</sequence>
<dbReference type="KEGG" id="schv:BRCON_0680"/>